<reference evidence="4" key="2">
    <citation type="submission" date="2017-05" db="EMBL/GenBank/DDBJ databases">
        <title>Whole genome sequence of fish pathogenic bacteria, Photobacterium damselae subsp. piscicida, strain 91-197, isolated from hybrid striped bass (Morone sp.) in USA.</title>
        <authorList>
            <person name="Teru Y."/>
            <person name="Hikima J."/>
            <person name="Kono T."/>
            <person name="Sakai M."/>
            <person name="Takano T."/>
            <person name="Hawke J.P."/>
            <person name="Takeyama H."/>
            <person name="Aoki T."/>
        </authorList>
    </citation>
    <scope>NUCLEOTIDE SEQUENCE [LARGE SCALE GENOMIC DNA]</scope>
    <source>
        <strain evidence="4">91-197</strain>
    </source>
</reference>
<evidence type="ECO:0000313" key="3">
    <source>
        <dbReference type="EMBL" id="QOD58263.1"/>
    </source>
</evidence>
<protein>
    <submittedName>
        <fullName evidence="2">FRG domain protein</fullName>
    </submittedName>
    <submittedName>
        <fullName evidence="3">FRG domain-containing protein</fullName>
    </submittedName>
</protein>
<evidence type="ECO:0000313" key="4">
    <source>
        <dbReference type="Proteomes" id="UP000218676"/>
    </source>
</evidence>
<dbReference type="AlphaFoldDB" id="A0A1V1VDT9"/>
<sequence>MLALECSLLNRLKIDGATKLTREYKNSWYLLSEAQHFGLKTRLLDWTTNPLVALWFSCQGAKGSSLTYVYAFNYKNEQVADLSGNPFDVKGIVKVDLYWRPV</sequence>
<evidence type="ECO:0000313" key="2">
    <source>
        <dbReference type="EMBL" id="BAX55384.1"/>
    </source>
</evidence>
<dbReference type="Pfam" id="PF08867">
    <property type="entry name" value="FRG"/>
    <property type="match status" value="1"/>
</dbReference>
<dbReference type="InterPro" id="IPR014966">
    <property type="entry name" value="FRG-dom"/>
</dbReference>
<proteinExistence type="predicted"/>
<gene>
    <name evidence="3" type="ORF">IC627_21155</name>
    <name evidence="2" type="ORF">PDPUS_2_00798</name>
</gene>
<dbReference type="EMBL" id="AP018046">
    <property type="protein sequence ID" value="BAX55384.1"/>
    <property type="molecule type" value="Genomic_DNA"/>
</dbReference>
<evidence type="ECO:0000259" key="1">
    <source>
        <dbReference type="SMART" id="SM00901"/>
    </source>
</evidence>
<dbReference type="SMART" id="SM00901">
    <property type="entry name" value="FRG"/>
    <property type="match status" value="1"/>
</dbReference>
<evidence type="ECO:0000313" key="5">
    <source>
        <dbReference type="Proteomes" id="UP000516656"/>
    </source>
</evidence>
<name>A0A1V1VDT9_PHODP</name>
<dbReference type="Proteomes" id="UP000218676">
    <property type="component" value="Chromosome 2"/>
</dbReference>
<reference evidence="3 5" key="3">
    <citation type="submission" date="2020-09" db="EMBL/GenBank/DDBJ databases">
        <title>Complete, closed and curated genome sequences of Photobacterium damselae subsp. piscicida isolates from Australia indicate localised evolution and additional plasmid-borne pathogenicity mechanisms.</title>
        <authorList>
            <person name="Baseggio L."/>
            <person name="Silayeva O."/>
            <person name="Buller N."/>
            <person name="Landos M."/>
            <person name="Engelstaedter J."/>
            <person name="Barnes A.C."/>
        </authorList>
    </citation>
    <scope>NUCLEOTIDE SEQUENCE [LARGE SCALE GENOMIC DNA]</scope>
    <source>
        <strain evidence="3 5">AS-16-0540-1</strain>
    </source>
</reference>
<accession>A0A1V1VDT9</accession>
<organism evidence="2 4">
    <name type="scientific">Photobacterium damsela subsp. piscicida</name>
    <name type="common">Pasteurella piscicida</name>
    <dbReference type="NCBI Taxonomy" id="38294"/>
    <lineage>
        <taxon>Bacteria</taxon>
        <taxon>Pseudomonadati</taxon>
        <taxon>Pseudomonadota</taxon>
        <taxon>Gammaproteobacteria</taxon>
        <taxon>Vibrionales</taxon>
        <taxon>Vibrionaceae</taxon>
        <taxon>Photobacterium</taxon>
    </lineage>
</organism>
<reference evidence="2" key="1">
    <citation type="journal article" date="2017" name="Genome Announc.">
        <title>Whole-Genome Sequence of Photobacterium damselae subsp. piscicida Strain 91-197, Isolated from Hybrid Striped Bass (Morone sp.) in the United States.</title>
        <authorList>
            <person name="Teru Y."/>
            <person name="Hikima J."/>
            <person name="Kono T."/>
            <person name="Sakai M."/>
            <person name="Takano T."/>
            <person name="Hawke J.P."/>
            <person name="Takeyama H."/>
            <person name="Aoki T."/>
        </authorList>
    </citation>
    <scope>NUCLEOTIDE SEQUENCE</scope>
    <source>
        <strain evidence="2">91-197</strain>
    </source>
</reference>
<feature type="domain" description="FRG" evidence="1">
    <location>
        <begin position="2"/>
        <end position="70"/>
    </location>
</feature>
<dbReference type="Proteomes" id="UP000516656">
    <property type="component" value="Chromosome 2"/>
</dbReference>
<dbReference type="RefSeq" id="WP_086958783.1">
    <property type="nucleotide sequence ID" value="NZ_AP018046.1"/>
</dbReference>
<dbReference type="EMBL" id="CP061855">
    <property type="protein sequence ID" value="QOD58263.1"/>
    <property type="molecule type" value="Genomic_DNA"/>
</dbReference>